<evidence type="ECO:0000313" key="1">
    <source>
        <dbReference type="EMBL" id="ARQ01212.1"/>
    </source>
</evidence>
<dbReference type="OrthoDB" id="9801997at2"/>
<dbReference type="Gene3D" id="1.20.1290.10">
    <property type="entry name" value="AhpD-like"/>
    <property type="match status" value="1"/>
</dbReference>
<gene>
    <name evidence="1" type="ORF">CAK95_20510</name>
</gene>
<keyword evidence="1" id="KW-0560">Oxidoreductase</keyword>
<keyword evidence="2" id="KW-1185">Reference proteome</keyword>
<dbReference type="EMBL" id="CP021112">
    <property type="protein sequence ID" value="ARQ01212.1"/>
    <property type="molecule type" value="Genomic_DNA"/>
</dbReference>
<dbReference type="STRING" id="1235591.CAK95_20510"/>
<proteinExistence type="predicted"/>
<dbReference type="NCBIfam" id="TIGR00778">
    <property type="entry name" value="ahpD_dom"/>
    <property type="match status" value="1"/>
</dbReference>
<reference evidence="1 2" key="1">
    <citation type="submission" date="2017-05" db="EMBL/GenBank/DDBJ databases">
        <title>Full genome sequence of Pseudorhodoplanes sinuspersici.</title>
        <authorList>
            <person name="Dastgheib S.M.M."/>
            <person name="Shavandi M."/>
            <person name="Tirandaz H."/>
        </authorList>
    </citation>
    <scope>NUCLEOTIDE SEQUENCE [LARGE SCALE GENOMIC DNA]</scope>
    <source>
        <strain evidence="1 2">RIPI110</strain>
    </source>
</reference>
<dbReference type="Pfam" id="PF02627">
    <property type="entry name" value="CMD"/>
    <property type="match status" value="1"/>
</dbReference>
<accession>A0A1W6ZV41</accession>
<protein>
    <submittedName>
        <fullName evidence="1">Alkylhydroperoxidase</fullName>
    </submittedName>
</protein>
<dbReference type="RefSeq" id="WP_086089604.1">
    <property type="nucleotide sequence ID" value="NZ_CP021112.1"/>
</dbReference>
<dbReference type="Proteomes" id="UP000194137">
    <property type="component" value="Chromosome"/>
</dbReference>
<dbReference type="InterPro" id="IPR004675">
    <property type="entry name" value="AhpD_core"/>
</dbReference>
<name>A0A1W6ZV41_9HYPH</name>
<dbReference type="PANTHER" id="PTHR34846:SF10">
    <property type="entry name" value="CYTOPLASMIC PROTEIN"/>
    <property type="match status" value="1"/>
</dbReference>
<organism evidence="1 2">
    <name type="scientific">Pseudorhodoplanes sinuspersici</name>
    <dbReference type="NCBI Taxonomy" id="1235591"/>
    <lineage>
        <taxon>Bacteria</taxon>
        <taxon>Pseudomonadati</taxon>
        <taxon>Pseudomonadota</taxon>
        <taxon>Alphaproteobacteria</taxon>
        <taxon>Hyphomicrobiales</taxon>
        <taxon>Pseudorhodoplanes</taxon>
    </lineage>
</organism>
<dbReference type="GO" id="GO:0051920">
    <property type="term" value="F:peroxiredoxin activity"/>
    <property type="evidence" value="ECO:0007669"/>
    <property type="project" value="InterPro"/>
</dbReference>
<dbReference type="PANTHER" id="PTHR34846">
    <property type="entry name" value="4-CARBOXYMUCONOLACTONE DECARBOXYLASE FAMILY PROTEIN (AFU_ORTHOLOGUE AFUA_6G11590)"/>
    <property type="match status" value="1"/>
</dbReference>
<dbReference type="AlphaFoldDB" id="A0A1W6ZV41"/>
<keyword evidence="1" id="KW-0575">Peroxidase</keyword>
<sequence>MAQRFDVSKVSPDGYKAFGPLYQYIASSGLEKTLIDLVFLRVSQINGCAYCVDLHWRDLLKEGEDPRKINSLVTWHESPFFSERERAALAWTESLTNVSATHVPDADYDVVKARFSEKEIGDLTLVISLMNAMNRVGISSRLAPPLHVA</sequence>
<evidence type="ECO:0000313" key="2">
    <source>
        <dbReference type="Proteomes" id="UP000194137"/>
    </source>
</evidence>
<dbReference type="InterPro" id="IPR029032">
    <property type="entry name" value="AhpD-like"/>
</dbReference>
<dbReference type="InterPro" id="IPR003779">
    <property type="entry name" value="CMD-like"/>
</dbReference>
<dbReference type="KEGG" id="psin:CAK95_20510"/>
<dbReference type="SUPFAM" id="SSF69118">
    <property type="entry name" value="AhpD-like"/>
    <property type="match status" value="1"/>
</dbReference>